<organism evidence="7 8">
    <name type="scientific">Porites lobata</name>
    <dbReference type="NCBI Taxonomy" id="104759"/>
    <lineage>
        <taxon>Eukaryota</taxon>
        <taxon>Metazoa</taxon>
        <taxon>Cnidaria</taxon>
        <taxon>Anthozoa</taxon>
        <taxon>Hexacorallia</taxon>
        <taxon>Scleractinia</taxon>
        <taxon>Fungiina</taxon>
        <taxon>Poritidae</taxon>
        <taxon>Porites</taxon>
    </lineage>
</organism>
<dbReference type="Pfam" id="PF24883">
    <property type="entry name" value="NPHP3_N"/>
    <property type="match status" value="1"/>
</dbReference>
<dbReference type="Pfam" id="PF15112">
    <property type="entry name" value="DUF4559"/>
    <property type="match status" value="1"/>
</dbReference>
<dbReference type="EMBL" id="CALNXK010000080">
    <property type="protein sequence ID" value="CAH3147143.1"/>
    <property type="molecule type" value="Genomic_DNA"/>
</dbReference>
<feature type="repeat" description="ANK" evidence="3">
    <location>
        <begin position="998"/>
        <end position="1021"/>
    </location>
</feature>
<dbReference type="PANTHER" id="PTHR24123">
    <property type="entry name" value="ANKYRIN REPEAT-CONTAINING"/>
    <property type="match status" value="1"/>
</dbReference>
<dbReference type="InterPro" id="IPR002110">
    <property type="entry name" value="Ankyrin_rpt"/>
</dbReference>
<evidence type="ECO:0000313" key="7">
    <source>
        <dbReference type="EMBL" id="CAH3147143.1"/>
    </source>
</evidence>
<dbReference type="SUPFAM" id="SSF48403">
    <property type="entry name" value="Ankyrin repeat"/>
    <property type="match status" value="2"/>
</dbReference>
<dbReference type="InterPro" id="IPR051165">
    <property type="entry name" value="Multifunctional_ANK_Repeat"/>
</dbReference>
<keyword evidence="2 3" id="KW-0040">ANK repeat</keyword>
<keyword evidence="8" id="KW-1185">Reference proteome</keyword>
<gene>
    <name evidence="7" type="ORF">PLOB_00045947</name>
</gene>
<dbReference type="Pfam" id="PF12796">
    <property type="entry name" value="Ank_2"/>
    <property type="match status" value="4"/>
</dbReference>
<feature type="domain" description="Nephrocystin 3-like N-terminal" evidence="5">
    <location>
        <begin position="391"/>
        <end position="541"/>
    </location>
</feature>
<dbReference type="InterPro" id="IPR036770">
    <property type="entry name" value="Ankyrin_rpt-contain_sf"/>
</dbReference>
<evidence type="ECO:0000256" key="4">
    <source>
        <dbReference type="SAM" id="Coils"/>
    </source>
</evidence>
<evidence type="ECO:0000313" key="8">
    <source>
        <dbReference type="Proteomes" id="UP001159405"/>
    </source>
</evidence>
<evidence type="ECO:0000259" key="6">
    <source>
        <dbReference type="Pfam" id="PF25521"/>
    </source>
</evidence>
<keyword evidence="1" id="KW-0677">Repeat</keyword>
<comment type="caution">
    <text evidence="7">The sequence shown here is derived from an EMBL/GenBank/DDBJ whole genome shotgun (WGS) entry which is preliminary data.</text>
</comment>
<dbReference type="InterPro" id="IPR058056">
    <property type="entry name" value="WH_TANC1/2"/>
</dbReference>
<dbReference type="PRINTS" id="PR01415">
    <property type="entry name" value="ANKYRIN"/>
</dbReference>
<protein>
    <submittedName>
        <fullName evidence="7">Uncharacterized protein</fullName>
    </submittedName>
</protein>
<proteinExistence type="predicted"/>
<dbReference type="Pfam" id="PF00023">
    <property type="entry name" value="Ank"/>
    <property type="match status" value="2"/>
</dbReference>
<evidence type="ECO:0000256" key="2">
    <source>
        <dbReference type="ARBA" id="ARBA00023043"/>
    </source>
</evidence>
<dbReference type="InterPro" id="IPR027897">
    <property type="entry name" value="DUF4559"/>
</dbReference>
<dbReference type="Gene3D" id="3.40.50.300">
    <property type="entry name" value="P-loop containing nucleotide triphosphate hydrolases"/>
    <property type="match status" value="1"/>
</dbReference>
<dbReference type="SUPFAM" id="SSF52540">
    <property type="entry name" value="P-loop containing nucleoside triphosphate hydrolases"/>
    <property type="match status" value="1"/>
</dbReference>
<evidence type="ECO:0000256" key="3">
    <source>
        <dbReference type="PROSITE-ProRule" id="PRU00023"/>
    </source>
</evidence>
<feature type="domain" description="TANC1/2-like winged helix" evidence="6">
    <location>
        <begin position="633"/>
        <end position="755"/>
    </location>
</feature>
<feature type="repeat" description="ANK" evidence="3">
    <location>
        <begin position="1215"/>
        <end position="1247"/>
    </location>
</feature>
<feature type="repeat" description="ANK" evidence="3">
    <location>
        <begin position="1056"/>
        <end position="1088"/>
    </location>
</feature>
<name>A0ABN8PMY4_9CNID</name>
<reference evidence="7 8" key="1">
    <citation type="submission" date="2022-05" db="EMBL/GenBank/DDBJ databases">
        <authorList>
            <consortium name="Genoscope - CEA"/>
            <person name="William W."/>
        </authorList>
    </citation>
    <scope>NUCLEOTIDE SEQUENCE [LARGE SCALE GENOMIC DNA]</scope>
</reference>
<accession>A0ABN8PMY4</accession>
<evidence type="ECO:0000256" key="1">
    <source>
        <dbReference type="ARBA" id="ARBA00022737"/>
    </source>
</evidence>
<keyword evidence="4" id="KW-0175">Coiled coil</keyword>
<dbReference type="InterPro" id="IPR027417">
    <property type="entry name" value="P-loop_NTPase"/>
</dbReference>
<sequence>MFLIGFSSSSASALKMTQPTTPEFRNWICFAHGLMDVFCDGLRPFVAKETVKFYNNVSVVAGAGPPCTCTFVRRRRPNEHHDTSTCAWANILQGHHHRKEPNWKQSDSTKWTDPIQGPWEMVKLFIPNVGGRVITSAEDMDVTGILNLMYWCDHFLPISQALIKDLRDVRNLTLGHATKLELTDVEKATAFGAMEALLQDPKLAHDRDVQKALHEIQILKTETDVDNFLAQTLLQFKEMIEKDSLQLKIDSTQNREDLQQLEERLKTVEEKLENTEDTTKTKDNFFTNHVKNGAMFFCGTLIRCTRVMTKRLLTPWLMIILLCHLSVTLLDPRSYEDGCPAEDSNVPFETKEFNMSEYLDAARAEDFIGRQWLYREVEDAFEEENIAGVQIIGSPGSGKSALASQLICSRTSSSFIYTRILGYHFCKYSDKNTQMAGKFVRNLAEMIGRRLPEYGYIVTNHTYIQRSLTEDCIHYPVGCFELAVLSPLRNLKNKPRENWFVVVDALDECLIQGETGHSIVYLLNNKIHRFPPWLKVVMTSRNESDASLHSSKVKKITIDPEDSRNLKDLEIYVTILKLIAKLARDVLNISQGNFLFVKELLDYWELSRPNLSNAFVLPKTLGDLYQSYFERLFPRKGSFKYARHVFELLVSTFDPLTQKQILELLKTRESNLDEEYDFKNRLKELGHFLKYGKDNTVTLYHLSLTEWLTSEENEKYFVSKKKGHKTFCDFYLNLIRKGKKSKLSKYILKLAQHIALGGRKEAYVQEFLSLPSQIVNSSDPQSKGTLLHLAATMDNRDALELLLTHFTCIDCVDNRGITPAFLAAEHGLVDNVALLIGKGAKVNRKTKGMVAFYKAKILRDLTTLKEANNDSYLSVRYQRIDMPVYQTKSKFFGASMLHAAAKGGHERVVRFLIEKNARISILNGVHLTAMQTAAENGHLNVVKTLYEAGAVANQTALHHAAANNRMDVVNFLLEISHDKVVTRLLSEKHNALNCYDYTGRTPLHEAVRKNDSIIVNILLDKHPQMVKYKCKQWQEVNQTLLSFEELAEYNADVCHCGYTPLHLAALYGHLEAAILLIRKGAQLDDRDCTGATPIHVAACPNRANLIGGNINVKTSNGSTPLHSAAACGVVGIIDYLLYKKASLTAVDNYNLKAPHYSIHNFTFTSFVDLMAPRKGHLPRFFVYDNQYTSVDDLHWLDTLVKLLHGGSNIDVVDVDGQTPLHIAAHYGLADAVNVLLQMNASMEMKDKNGKTPLEVAFENAPVESEQFPSFRATKMEDLRELLHGHVMVIFLLLSHGASSGKCTSSRGSMLHTAIVKKQFHIAQLLLLKGANLTCEDSLGRTPLITCLHNSGEFSGILFSDKITEPVAIECGKPFNYSLLHLLSYSRPFSEDEGFFYLQKCSESTDPLCTVKKGPLAVAVESHLEKERIINSCFDAEGFTALHRAAQGANLAAIRYLLAIGVNDSTLSPYGHDALTLAVLHAGRKRLWERNKLVWVDADFHHRLKAEEAAIELLRHAVKSRGYKIRCDSSKAELTLYHLAASRGLLKFIEVIFSERDLHQLDVDCANTDGITPMYLAKLFKQNEELEGQGIPWEQVIQIIKRHGGKMRYPKKMAEY</sequence>
<feature type="repeat" description="ANK" evidence="3">
    <location>
        <begin position="952"/>
        <end position="974"/>
    </location>
</feature>
<dbReference type="Gene3D" id="1.25.40.20">
    <property type="entry name" value="Ankyrin repeat-containing domain"/>
    <property type="match status" value="7"/>
</dbReference>
<dbReference type="PROSITE" id="PS50297">
    <property type="entry name" value="ANK_REP_REGION"/>
    <property type="match status" value="8"/>
</dbReference>
<dbReference type="Proteomes" id="UP001159405">
    <property type="component" value="Unassembled WGS sequence"/>
</dbReference>
<dbReference type="SMART" id="SM00248">
    <property type="entry name" value="ANK"/>
    <property type="match status" value="13"/>
</dbReference>
<dbReference type="PANTHER" id="PTHR24123:SF33">
    <property type="entry name" value="PROTEIN HOS4"/>
    <property type="match status" value="1"/>
</dbReference>
<dbReference type="Pfam" id="PF25521">
    <property type="entry name" value="WHD_TANC1"/>
    <property type="match status" value="1"/>
</dbReference>
<dbReference type="PROSITE" id="PS50088">
    <property type="entry name" value="ANK_REPEAT"/>
    <property type="match status" value="9"/>
</dbReference>
<dbReference type="InterPro" id="IPR056884">
    <property type="entry name" value="NPHP3-like_N"/>
</dbReference>
<feature type="repeat" description="ANK" evidence="3">
    <location>
        <begin position="1305"/>
        <end position="1337"/>
    </location>
</feature>
<feature type="repeat" description="ANK" evidence="3">
    <location>
        <begin position="815"/>
        <end position="847"/>
    </location>
</feature>
<feature type="coiled-coil region" evidence="4">
    <location>
        <begin position="251"/>
        <end position="278"/>
    </location>
</feature>
<feature type="non-terminal residue" evidence="7">
    <location>
        <position position="1615"/>
    </location>
</feature>
<feature type="repeat" description="ANK" evidence="3">
    <location>
        <begin position="1436"/>
        <end position="1468"/>
    </location>
</feature>
<feature type="repeat" description="ANK" evidence="3">
    <location>
        <begin position="1116"/>
        <end position="1148"/>
    </location>
</feature>
<feature type="repeat" description="ANK" evidence="3">
    <location>
        <begin position="892"/>
        <end position="924"/>
    </location>
</feature>
<evidence type="ECO:0000259" key="5">
    <source>
        <dbReference type="Pfam" id="PF24883"/>
    </source>
</evidence>